<dbReference type="AlphaFoldDB" id="A0AAV9WE20"/>
<organism evidence="2 3">
    <name type="scientific">Arthrobotrys musiformis</name>
    <dbReference type="NCBI Taxonomy" id="47236"/>
    <lineage>
        <taxon>Eukaryota</taxon>
        <taxon>Fungi</taxon>
        <taxon>Dikarya</taxon>
        <taxon>Ascomycota</taxon>
        <taxon>Pezizomycotina</taxon>
        <taxon>Orbiliomycetes</taxon>
        <taxon>Orbiliales</taxon>
        <taxon>Orbiliaceae</taxon>
        <taxon>Arthrobotrys</taxon>
    </lineage>
</organism>
<reference evidence="2 3" key="1">
    <citation type="submission" date="2023-08" db="EMBL/GenBank/DDBJ databases">
        <authorList>
            <person name="Palmer J.M."/>
        </authorList>
    </citation>
    <scope>NUCLEOTIDE SEQUENCE [LARGE SCALE GENOMIC DNA]</scope>
    <source>
        <strain evidence="2 3">TWF481</strain>
    </source>
</reference>
<evidence type="ECO:0000313" key="2">
    <source>
        <dbReference type="EMBL" id="KAK6505761.1"/>
    </source>
</evidence>
<dbReference type="EMBL" id="JAVHJL010000004">
    <property type="protein sequence ID" value="KAK6505761.1"/>
    <property type="molecule type" value="Genomic_DNA"/>
</dbReference>
<evidence type="ECO:0000256" key="1">
    <source>
        <dbReference type="SAM" id="SignalP"/>
    </source>
</evidence>
<sequence length="708" mass="77749">MKSRTTLTLVFATACVHAFTNYPEYKYRIGYEAETVEQYDPTTGDLITFEGDTGEEIAVLADYEYGYANLFGGHSCVSVYPGANSLSLEDIPEELERLVGADHEAGMNRLFGWVMYPNSNACNLDLRPEDPEGDRVALSLAQAKYGYTQNEDMPEFSGFPQVVGENGRVQPPSFRLYVNPELWIPPPGVQSFIGPDLPFSAVGLNAAVPSEHIPTGEIDWPYSGGTELDPTDPIVRQYAPLGGTIYQPDERIDRIVAPQKRLRPGDLGFTGNPDDYVPYPGFYSLVDPRIPMEVSRPINMLARLGDDLDSGIITLAELELVEPEVDAFAEAFMGPPLPTDPEAENLVPTRYDWPSLALLSYLNNLRSQGFAFPGDTQNPKDFYTPGGNTLSEAISIAQSLNAGLQAWLEDQPADVLGDWGAETSPQVQAEKWLYSLEEGIWEDFEGFTGSANSIASRPDISSEIDAGANENARRVEPDVNPSVNNPVNMGANNIQQSVMFQPEPVDVQFGFDELALDEQPVDEAALRQNDLDISFVQERIAEVDNQNPVANPRNIFSNLGSWIQSQELADESAVRRENTGAIRHLLNDVVAQAEERQGVPAEDIRNDLIQEPQSEVIYGPSVQQNAVIEQIDESEIQSQGAQSLANPNMESMDLGNFDQLSQSQQLALGNAVQAGDLTSVINELYGGREPRWLGKVRQGGRKRSPGPG</sequence>
<protein>
    <submittedName>
        <fullName evidence="2">Uncharacterized protein</fullName>
    </submittedName>
</protein>
<keyword evidence="1" id="KW-0732">Signal</keyword>
<proteinExistence type="predicted"/>
<feature type="signal peptide" evidence="1">
    <location>
        <begin position="1"/>
        <end position="18"/>
    </location>
</feature>
<feature type="chain" id="PRO_5043877803" evidence="1">
    <location>
        <begin position="19"/>
        <end position="708"/>
    </location>
</feature>
<evidence type="ECO:0000313" key="3">
    <source>
        <dbReference type="Proteomes" id="UP001370758"/>
    </source>
</evidence>
<keyword evidence="3" id="KW-1185">Reference proteome</keyword>
<name>A0AAV9WE20_9PEZI</name>
<dbReference type="Proteomes" id="UP001370758">
    <property type="component" value="Unassembled WGS sequence"/>
</dbReference>
<gene>
    <name evidence="2" type="ORF">TWF481_007653</name>
</gene>
<accession>A0AAV9WE20</accession>
<dbReference type="PROSITE" id="PS51257">
    <property type="entry name" value="PROKAR_LIPOPROTEIN"/>
    <property type="match status" value="1"/>
</dbReference>
<comment type="caution">
    <text evidence="2">The sequence shown here is derived from an EMBL/GenBank/DDBJ whole genome shotgun (WGS) entry which is preliminary data.</text>
</comment>